<keyword evidence="2" id="KW-0004">4Fe-4S</keyword>
<evidence type="ECO:0000259" key="8">
    <source>
        <dbReference type="Pfam" id="PF04104"/>
    </source>
</evidence>
<dbReference type="GO" id="GO:0006270">
    <property type="term" value="P:DNA replication initiation"/>
    <property type="evidence" value="ECO:0007669"/>
    <property type="project" value="TreeGrafter"/>
</dbReference>
<dbReference type="GO" id="GO:0005658">
    <property type="term" value="C:alpha DNA polymerase:primase complex"/>
    <property type="evidence" value="ECO:0007669"/>
    <property type="project" value="TreeGrafter"/>
</dbReference>
<protein>
    <submittedName>
        <fullName evidence="9">DNA pol/primase/ large sub</fullName>
    </submittedName>
</protein>
<dbReference type="GO" id="GO:0006269">
    <property type="term" value="P:DNA replication, synthesis of primer"/>
    <property type="evidence" value="ECO:0007669"/>
    <property type="project" value="UniProtKB-KW"/>
</dbReference>
<evidence type="ECO:0000313" key="9">
    <source>
        <dbReference type="EMBL" id="KWX15666.1"/>
    </source>
</evidence>
<gene>
    <name evidence="9" type="ORF">QR46_0248</name>
</gene>
<name>A0A132P018_GIAIN</name>
<dbReference type="Proteomes" id="UP000070089">
    <property type="component" value="Unassembled WGS sequence"/>
</dbReference>
<keyword evidence="7" id="KW-0411">Iron-sulfur</keyword>
<evidence type="ECO:0000256" key="3">
    <source>
        <dbReference type="ARBA" id="ARBA00022515"/>
    </source>
</evidence>
<dbReference type="AlphaFoldDB" id="A0A132P018"/>
<dbReference type="GO" id="GO:0046872">
    <property type="term" value="F:metal ion binding"/>
    <property type="evidence" value="ECO:0007669"/>
    <property type="project" value="UniProtKB-KW"/>
</dbReference>
<dbReference type="Pfam" id="PF26466">
    <property type="entry name" value="DNA_primase_lrg_N"/>
    <property type="match status" value="1"/>
</dbReference>
<keyword evidence="4" id="KW-0235">DNA replication</keyword>
<dbReference type="EMBL" id="JXTI01000004">
    <property type="protein sequence ID" value="KWX15666.1"/>
    <property type="molecule type" value="Genomic_DNA"/>
</dbReference>
<dbReference type="InterPro" id="IPR007238">
    <property type="entry name" value="DNA_primase_lsu_euk/arc"/>
</dbReference>
<dbReference type="Gene3D" id="1.20.930.80">
    <property type="match status" value="1"/>
</dbReference>
<dbReference type="GO" id="GO:0051539">
    <property type="term" value="F:4 iron, 4 sulfur cluster binding"/>
    <property type="evidence" value="ECO:0007669"/>
    <property type="project" value="UniProtKB-KW"/>
</dbReference>
<evidence type="ECO:0000256" key="6">
    <source>
        <dbReference type="ARBA" id="ARBA00023004"/>
    </source>
</evidence>
<dbReference type="OrthoDB" id="421393at2759"/>
<evidence type="ECO:0000313" key="10">
    <source>
        <dbReference type="Proteomes" id="UP000070089"/>
    </source>
</evidence>
<evidence type="ECO:0000256" key="4">
    <source>
        <dbReference type="ARBA" id="ARBA00022705"/>
    </source>
</evidence>
<dbReference type="Pfam" id="PF04104">
    <property type="entry name" value="DNA_primase_lrg"/>
    <property type="match status" value="1"/>
</dbReference>
<organism evidence="9 10">
    <name type="scientific">Giardia duodenalis assemblage B</name>
    <dbReference type="NCBI Taxonomy" id="1394984"/>
    <lineage>
        <taxon>Eukaryota</taxon>
        <taxon>Metamonada</taxon>
        <taxon>Diplomonadida</taxon>
        <taxon>Hexamitidae</taxon>
        <taxon>Giardiinae</taxon>
        <taxon>Giardia</taxon>
    </lineage>
</organism>
<accession>A0A132P018</accession>
<reference evidence="9 10" key="1">
    <citation type="journal article" date="2015" name="Mol. Biochem. Parasitol.">
        <title>Identification of polymorphic genes for use in assemblage B genotyping assays through comparative genomics of multiple assemblage B Giardia duodenalis isolates.</title>
        <authorList>
            <person name="Wielinga C."/>
            <person name="Thompson R.C."/>
            <person name="Monis P."/>
            <person name="Ryan U."/>
        </authorList>
    </citation>
    <scope>NUCLEOTIDE SEQUENCE [LARGE SCALE GENOMIC DNA]</scope>
    <source>
        <strain evidence="9 10">BAH15c1</strain>
    </source>
</reference>
<dbReference type="VEuPathDB" id="GiardiaDB:QR46_0248"/>
<evidence type="ECO:0000256" key="5">
    <source>
        <dbReference type="ARBA" id="ARBA00022723"/>
    </source>
</evidence>
<sequence length="549" mass="62128">MTSKFQKIFQMEASLPFNQILRPDDFSIFKGSVLVFEKEAVLRLKVLQKLDRCWRGPLETGLLENHAAVVSNIGMTFAESCSSQNWLAGLPFSTNQDVRSYWLLRFAFASDKDAWSWHMNCERILILSRFVHAFLTPGNQPKHLLSSLGVPYIPFKIKNNSEGHVCLLSFYLHLVSDLLVSDANGPISFTLDSISRLSITGPSSPLADSDKEALSYIREMCLGLLQEIEYIELSLSTFYLTRREKFSTCVELATKRTPCIAGMFLIAAENLISLLLVKFAAIYEAPRAICESVADVQLPQFAELLEILRQTRIDSNSLEANIQLDEGRKLSRKNIDTVIRAGCIPPCMVYCINGLKANNRLKYQARLQLTSFFNSCGMSCEDDLEYQKSFYTRIMPEEKFTREYAYNIKHVHGKVGGRKSTMCSGCNTIGSLVPNGDKTGQQLEVHGCPFVHLYDKNIGDPTRLKTFLQSNYRVTAYEQDIEDKIICAVSNHQDKGWLGYITAPLKEGEPKVACNHLFELVHGDVRIDAMHPVRFFKESTDIVAYRPIE</sequence>
<evidence type="ECO:0000256" key="7">
    <source>
        <dbReference type="ARBA" id="ARBA00023014"/>
    </source>
</evidence>
<dbReference type="PANTHER" id="PTHR10537:SF3">
    <property type="entry name" value="DNA PRIMASE LARGE SUBUNIT"/>
    <property type="match status" value="1"/>
</dbReference>
<comment type="caution">
    <text evidence="9">The sequence shown here is derived from an EMBL/GenBank/DDBJ whole genome shotgun (WGS) entry which is preliminary data.</text>
</comment>
<keyword evidence="3" id="KW-0639">Primosome</keyword>
<comment type="cofactor">
    <cofactor evidence="1">
        <name>[4Fe-4S] cluster</name>
        <dbReference type="ChEBI" id="CHEBI:49883"/>
    </cofactor>
</comment>
<dbReference type="PANTHER" id="PTHR10537">
    <property type="entry name" value="DNA PRIMASE LARGE SUBUNIT"/>
    <property type="match status" value="1"/>
</dbReference>
<evidence type="ECO:0000256" key="2">
    <source>
        <dbReference type="ARBA" id="ARBA00022485"/>
    </source>
</evidence>
<proteinExistence type="predicted"/>
<feature type="domain" description="DNA primase large subunit C-terminal" evidence="8">
    <location>
        <begin position="340"/>
        <end position="536"/>
    </location>
</feature>
<dbReference type="InterPro" id="IPR058560">
    <property type="entry name" value="DNA_primase_C"/>
</dbReference>
<keyword evidence="6" id="KW-0408">Iron</keyword>
<evidence type="ECO:0000256" key="1">
    <source>
        <dbReference type="ARBA" id="ARBA00001966"/>
    </source>
</evidence>
<keyword evidence="5" id="KW-0479">Metal-binding</keyword>